<comment type="caution">
    <text evidence="2">The sequence shown here is derived from an EMBL/GenBank/DDBJ whole genome shotgun (WGS) entry which is preliminary data.</text>
</comment>
<sequence>MKKIMAVCLSAFILLSAGAAFAQPYVEEVMYANFGLVYVELADDSVRGDDLVWTKSEKVEVRDSAGMLVEAGLRPRDGDSLDIFLPKVKDGERYSFKLSGLSFAGKKKVSLSSWFKATPDWKAEFRSAGQRDPYVTVGGIQVSGADGARKGGGLRIEEMEFKRGGRLEVEFQGVDGSKPRIAWSGSEKVTVRDTKGKEYPVSVIEREKDGLKLGISGLAKGGSYRLTVEGVAFDGKKLTLTGDFVARNGWKMERQ</sequence>
<name>A0AAW5K7F2_9BACT</name>
<dbReference type="AlphaFoldDB" id="A0AAW5K7F2"/>
<feature type="chain" id="PRO_5043375069" evidence="1">
    <location>
        <begin position="23"/>
        <end position="255"/>
    </location>
</feature>
<reference evidence="2 3" key="1">
    <citation type="submission" date="2022-06" db="EMBL/GenBank/DDBJ databases">
        <title>Isolation of gut microbiota from human fecal samples.</title>
        <authorList>
            <person name="Pamer E.G."/>
            <person name="Barat B."/>
            <person name="Waligurski E."/>
            <person name="Medina S."/>
            <person name="Paddock L."/>
            <person name="Mostad J."/>
        </authorList>
    </citation>
    <scope>NUCLEOTIDE SEQUENCE [LARGE SCALE GENOMIC DNA]</scope>
    <source>
        <strain evidence="2 3">DFI.9.90</strain>
    </source>
</reference>
<dbReference type="RefSeq" id="WP_008709437.1">
    <property type="nucleotide sequence ID" value="NZ_CAJLEK010000022.1"/>
</dbReference>
<accession>A0AAW5K7F2</accession>
<evidence type="ECO:0000313" key="3">
    <source>
        <dbReference type="Proteomes" id="UP001205919"/>
    </source>
</evidence>
<gene>
    <name evidence="2" type="ORF">NE630_05115</name>
</gene>
<keyword evidence="1" id="KW-0732">Signal</keyword>
<dbReference type="EMBL" id="JANFYT010000008">
    <property type="protein sequence ID" value="MCQ4813808.1"/>
    <property type="molecule type" value="Genomic_DNA"/>
</dbReference>
<keyword evidence="3" id="KW-1185">Reference proteome</keyword>
<proteinExistence type="predicted"/>
<evidence type="ECO:0000256" key="1">
    <source>
        <dbReference type="SAM" id="SignalP"/>
    </source>
</evidence>
<protein>
    <submittedName>
        <fullName evidence="2">Uncharacterized protein</fullName>
    </submittedName>
</protein>
<evidence type="ECO:0000313" key="2">
    <source>
        <dbReference type="EMBL" id="MCQ4813808.1"/>
    </source>
</evidence>
<feature type="signal peptide" evidence="1">
    <location>
        <begin position="1"/>
        <end position="22"/>
    </location>
</feature>
<organism evidence="2 3">
    <name type="scientific">Cloacibacillus evryensis</name>
    <dbReference type="NCBI Taxonomy" id="508460"/>
    <lineage>
        <taxon>Bacteria</taxon>
        <taxon>Thermotogati</taxon>
        <taxon>Synergistota</taxon>
        <taxon>Synergistia</taxon>
        <taxon>Synergistales</taxon>
        <taxon>Synergistaceae</taxon>
        <taxon>Cloacibacillus</taxon>
    </lineage>
</organism>
<dbReference type="Proteomes" id="UP001205919">
    <property type="component" value="Unassembled WGS sequence"/>
</dbReference>